<dbReference type="RefSeq" id="WP_169156687.1">
    <property type="nucleotide sequence ID" value="NZ_CAWPJE010000158.1"/>
</dbReference>
<name>A0ABX1PAI7_9CYAN</name>
<comment type="caution">
    <text evidence="4">The sequence shown here is derived from an EMBL/GenBank/DDBJ whole genome shotgun (WGS) entry which is preliminary data.</text>
</comment>
<gene>
    <name evidence="4" type="ORF">DP116_19145</name>
</gene>
<organism evidence="4 5">
    <name type="scientific">Brasilonema bromeliae SPC951</name>
    <dbReference type="NCBI Taxonomy" id="385972"/>
    <lineage>
        <taxon>Bacteria</taxon>
        <taxon>Bacillati</taxon>
        <taxon>Cyanobacteriota</taxon>
        <taxon>Cyanophyceae</taxon>
        <taxon>Nostocales</taxon>
        <taxon>Scytonemataceae</taxon>
        <taxon>Brasilonema</taxon>
        <taxon>Bromeliae group (in: Brasilonema)</taxon>
    </lineage>
</organism>
<evidence type="ECO:0000256" key="1">
    <source>
        <dbReference type="ARBA" id="ARBA00001933"/>
    </source>
</evidence>
<evidence type="ECO:0000313" key="5">
    <source>
        <dbReference type="Proteomes" id="UP000718564"/>
    </source>
</evidence>
<dbReference type="EMBL" id="QMEB01000164">
    <property type="protein sequence ID" value="NMG21450.1"/>
    <property type="molecule type" value="Genomic_DNA"/>
</dbReference>
<keyword evidence="5" id="KW-1185">Reference proteome</keyword>
<dbReference type="SUPFAM" id="SSF50621">
    <property type="entry name" value="Alanine racemase C-terminal domain-like"/>
    <property type="match status" value="1"/>
</dbReference>
<evidence type="ECO:0000259" key="3">
    <source>
        <dbReference type="Pfam" id="PF02784"/>
    </source>
</evidence>
<evidence type="ECO:0000313" key="4">
    <source>
        <dbReference type="EMBL" id="NMG21450.1"/>
    </source>
</evidence>
<keyword evidence="2" id="KW-0663">Pyridoxal phosphate</keyword>
<dbReference type="InterPro" id="IPR000183">
    <property type="entry name" value="Orn/DAP/Arg_de-COase"/>
</dbReference>
<feature type="domain" description="Orn/DAP/Arg decarboxylase 2 N-terminal" evidence="3">
    <location>
        <begin position="58"/>
        <end position="315"/>
    </location>
</feature>
<comment type="cofactor">
    <cofactor evidence="1">
        <name>pyridoxal 5'-phosphate</name>
        <dbReference type="ChEBI" id="CHEBI:597326"/>
    </cofactor>
</comment>
<dbReference type="Pfam" id="PF02784">
    <property type="entry name" value="Orn_Arg_deC_N"/>
    <property type="match status" value="1"/>
</dbReference>
<proteinExistence type="predicted"/>
<dbReference type="SUPFAM" id="SSF51419">
    <property type="entry name" value="PLP-binding barrel"/>
    <property type="match status" value="1"/>
</dbReference>
<protein>
    <submittedName>
        <fullName evidence="4">Decarboxylase</fullName>
    </submittedName>
</protein>
<reference evidence="4 5" key="1">
    <citation type="submission" date="2018-06" db="EMBL/GenBank/DDBJ databases">
        <title>Comparative genomics of Brasilonema spp. strains.</title>
        <authorList>
            <person name="Alvarenga D.O."/>
            <person name="Fiore M.F."/>
            <person name="Varani A.M."/>
        </authorList>
    </citation>
    <scope>NUCLEOTIDE SEQUENCE [LARGE SCALE GENOMIC DNA]</scope>
    <source>
        <strain evidence="4 5">SPC951</strain>
    </source>
</reference>
<dbReference type="PANTHER" id="PTHR43727:SF2">
    <property type="entry name" value="GROUP IV DECARBOXYLASE"/>
    <property type="match status" value="1"/>
</dbReference>
<accession>A0ABX1PAI7</accession>
<dbReference type="Gene3D" id="3.20.20.10">
    <property type="entry name" value="Alanine racemase"/>
    <property type="match status" value="1"/>
</dbReference>
<evidence type="ECO:0000256" key="2">
    <source>
        <dbReference type="ARBA" id="ARBA00022898"/>
    </source>
</evidence>
<dbReference type="InterPro" id="IPR029066">
    <property type="entry name" value="PLP-binding_barrel"/>
</dbReference>
<dbReference type="PANTHER" id="PTHR43727">
    <property type="entry name" value="DIAMINOPIMELATE DECARBOXYLASE"/>
    <property type="match status" value="1"/>
</dbReference>
<dbReference type="InterPro" id="IPR009006">
    <property type="entry name" value="Ala_racemase/Decarboxylase_C"/>
</dbReference>
<dbReference type="PRINTS" id="PR01179">
    <property type="entry name" value="ODADCRBXLASE"/>
</dbReference>
<dbReference type="Gene3D" id="2.40.37.10">
    <property type="entry name" value="Lyase, Ornithine Decarboxylase, Chain A, domain 1"/>
    <property type="match status" value="1"/>
</dbReference>
<sequence length="471" mass="52181">MASVEKLDVELSDATSLQELNSSSAHLPFSQKLAQELLNTYGSPLYVYQGDILRQTIQHITQAFSYPRTQFRFASVTNGNISVLQIFRDQGWGLHANTPGDIYLGLQAGFAPEQIVYSGSNLNRAEMEQVLNWGVKTLNLDSVSQLQLCCEVYHSFCRERHIAQRGEPAHASGSVASESSTTPRLGLRLNLPEITGDSRIGVRLEEFPDAICALRSSEAIALTHQAGLKISGLHFYRGTGTNATEAFTNVIDKVITTAQLLPDWEYLDFGGGFGYPYHHDGAAFNWELFGTELSDRMSRLGREIELVIEPGRAAIAGCATLLAKVVSVKWQSEKQIVGVDTTVANLCVPSVHGGYREIVTWKEVAQMGRVETLHATSVQSKIENSKSKIYFTDVCGNTTYSRDFLGRNCQLPALEIGDIVGILDVGAYGYAMSSHFLHRPKPAEVLLENDTYRLIRRREDYSVLLANQVFY</sequence>
<dbReference type="InterPro" id="IPR022644">
    <property type="entry name" value="De-COase2_N"/>
</dbReference>
<dbReference type="Proteomes" id="UP000718564">
    <property type="component" value="Unassembled WGS sequence"/>
</dbReference>